<keyword evidence="1" id="KW-0812">Transmembrane</keyword>
<evidence type="ECO:0000313" key="2">
    <source>
        <dbReference type="EMBL" id="KAG0717519.1"/>
    </source>
</evidence>
<dbReference type="EMBL" id="JACEEZ010017449">
    <property type="protein sequence ID" value="KAG0717519.1"/>
    <property type="molecule type" value="Genomic_DNA"/>
</dbReference>
<sequence length="296" mass="32878">MSGAHCGGDTPRRGVHEIRSICIADIPSRIRKVFCVESIAGNIRNANLSLNILLLEHALNFLKLFVLADPARASHCTRNLRAGRTIPCLSVPTRATCSLVRPGDPAVMRVCVTVLFLAALFAVAAAATYDRAEACCVRRGRARRVGDPGLDCEDRDAVMCGRRPWQESTMRGKHRWEAPWEWCRVVMPANYLSGGGPSGIHVYGCIFFCSNLWVTTARTGPRNECRDAPQRQLIQGAPRPWRCRGVPQHLNWPGRQVLCSPKRLYPRVMFPATQSVEAYFVVAFKAASSPRVLLRT</sequence>
<keyword evidence="1" id="KW-0472">Membrane</keyword>
<organism evidence="2 3">
    <name type="scientific">Chionoecetes opilio</name>
    <name type="common">Atlantic snow crab</name>
    <name type="synonym">Cancer opilio</name>
    <dbReference type="NCBI Taxonomy" id="41210"/>
    <lineage>
        <taxon>Eukaryota</taxon>
        <taxon>Metazoa</taxon>
        <taxon>Ecdysozoa</taxon>
        <taxon>Arthropoda</taxon>
        <taxon>Crustacea</taxon>
        <taxon>Multicrustacea</taxon>
        <taxon>Malacostraca</taxon>
        <taxon>Eumalacostraca</taxon>
        <taxon>Eucarida</taxon>
        <taxon>Decapoda</taxon>
        <taxon>Pleocyemata</taxon>
        <taxon>Brachyura</taxon>
        <taxon>Eubrachyura</taxon>
        <taxon>Majoidea</taxon>
        <taxon>Majidae</taxon>
        <taxon>Chionoecetes</taxon>
    </lineage>
</organism>
<dbReference type="Proteomes" id="UP000770661">
    <property type="component" value="Unassembled WGS sequence"/>
</dbReference>
<keyword evidence="1" id="KW-1133">Transmembrane helix</keyword>
<evidence type="ECO:0000313" key="3">
    <source>
        <dbReference type="Proteomes" id="UP000770661"/>
    </source>
</evidence>
<keyword evidence="3" id="KW-1185">Reference proteome</keyword>
<accession>A0A8J4Y760</accession>
<comment type="caution">
    <text evidence="2">The sequence shown here is derived from an EMBL/GenBank/DDBJ whole genome shotgun (WGS) entry which is preliminary data.</text>
</comment>
<gene>
    <name evidence="2" type="ORF">GWK47_054262</name>
</gene>
<feature type="transmembrane region" description="Helical" evidence="1">
    <location>
        <begin position="106"/>
        <end position="129"/>
    </location>
</feature>
<protein>
    <submittedName>
        <fullName evidence="2">Uncharacterized protein</fullName>
    </submittedName>
</protein>
<reference evidence="2" key="1">
    <citation type="submission" date="2020-07" db="EMBL/GenBank/DDBJ databases">
        <title>The High-quality genome of the commercially important snow crab, Chionoecetes opilio.</title>
        <authorList>
            <person name="Jeong J.-H."/>
            <person name="Ryu S."/>
        </authorList>
    </citation>
    <scope>NUCLEOTIDE SEQUENCE</scope>
    <source>
        <strain evidence="2">MADBK_172401_WGS</strain>
        <tissue evidence="2">Digestive gland</tissue>
    </source>
</reference>
<proteinExistence type="predicted"/>
<dbReference type="AlphaFoldDB" id="A0A8J4Y760"/>
<evidence type="ECO:0000256" key="1">
    <source>
        <dbReference type="SAM" id="Phobius"/>
    </source>
</evidence>
<name>A0A8J4Y760_CHIOP</name>